<sequence length="101" mass="10829">MPVRRGAWWVHSWTVTVPIGFSLDGCTIPEPLQDSEGGMVVLVVSAAQGAIRLDCFEKNEIISPAALIYVSQIVHAVRSDAGNGVLVDGDADHPLFFVVRG</sequence>
<protein>
    <submittedName>
        <fullName evidence="1">Uncharacterized protein</fullName>
    </submittedName>
</protein>
<gene>
    <name evidence="1" type="ORF">Pka01_76050</name>
</gene>
<accession>A0A8J3VC37</accession>
<dbReference type="Proteomes" id="UP000630097">
    <property type="component" value="Unassembled WGS sequence"/>
</dbReference>
<reference evidence="1 2" key="1">
    <citation type="submission" date="2021-01" db="EMBL/GenBank/DDBJ databases">
        <title>Whole genome shotgun sequence of Planotetraspora kaengkrachanensis NBRC 104272.</title>
        <authorList>
            <person name="Komaki H."/>
            <person name="Tamura T."/>
        </authorList>
    </citation>
    <scope>NUCLEOTIDE SEQUENCE [LARGE SCALE GENOMIC DNA]</scope>
    <source>
        <strain evidence="1 2">NBRC 104272</strain>
    </source>
</reference>
<comment type="caution">
    <text evidence="1">The sequence shown here is derived from an EMBL/GenBank/DDBJ whole genome shotgun (WGS) entry which is preliminary data.</text>
</comment>
<dbReference type="EMBL" id="BONV01000053">
    <property type="protein sequence ID" value="GIG84478.1"/>
    <property type="molecule type" value="Genomic_DNA"/>
</dbReference>
<keyword evidence="2" id="KW-1185">Reference proteome</keyword>
<dbReference type="AlphaFoldDB" id="A0A8J3VC37"/>
<proteinExistence type="predicted"/>
<organism evidence="1 2">
    <name type="scientific">Planotetraspora kaengkrachanensis</name>
    <dbReference type="NCBI Taxonomy" id="575193"/>
    <lineage>
        <taxon>Bacteria</taxon>
        <taxon>Bacillati</taxon>
        <taxon>Actinomycetota</taxon>
        <taxon>Actinomycetes</taxon>
        <taxon>Streptosporangiales</taxon>
        <taxon>Streptosporangiaceae</taxon>
        <taxon>Planotetraspora</taxon>
    </lineage>
</organism>
<evidence type="ECO:0000313" key="1">
    <source>
        <dbReference type="EMBL" id="GIG84478.1"/>
    </source>
</evidence>
<evidence type="ECO:0000313" key="2">
    <source>
        <dbReference type="Proteomes" id="UP000630097"/>
    </source>
</evidence>
<name>A0A8J3VC37_9ACTN</name>